<name>A0A1L3SW93_9HYPH</name>
<proteinExistence type="predicted"/>
<evidence type="ECO:0008006" key="3">
    <source>
        <dbReference type="Google" id="ProtNLM"/>
    </source>
</evidence>
<gene>
    <name evidence="1" type="ORF">BSQ44_21690</name>
</gene>
<dbReference type="Pfam" id="PF11927">
    <property type="entry name" value="HODM_asu-like"/>
    <property type="match status" value="1"/>
</dbReference>
<accession>A0A1L3SW93</accession>
<dbReference type="Proteomes" id="UP000182840">
    <property type="component" value="Chromosome"/>
</dbReference>
<protein>
    <recommendedName>
        <fullName evidence="3">DUF3445 domain-containing protein</fullName>
    </recommendedName>
</protein>
<dbReference type="AlphaFoldDB" id="A0A1L3SW93"/>
<keyword evidence="2" id="KW-1185">Reference proteome</keyword>
<reference evidence="2" key="1">
    <citation type="submission" date="2016-11" db="EMBL/GenBank/DDBJ databases">
        <title>Mesorhizobium oceanicum sp. nov., isolated from deep seawater in South China Sea.</title>
        <authorList>
            <person name="Fu G.-Y."/>
        </authorList>
    </citation>
    <scope>NUCLEOTIDE SEQUENCE [LARGE SCALE GENOMIC DNA]</scope>
    <source>
        <strain evidence="2">B7</strain>
    </source>
</reference>
<dbReference type="KEGG" id="meso:BSQ44_21690"/>
<evidence type="ECO:0000313" key="1">
    <source>
        <dbReference type="EMBL" id="APH73703.1"/>
    </source>
</evidence>
<dbReference type="InterPro" id="IPR021848">
    <property type="entry name" value="HODM_asu-like"/>
</dbReference>
<dbReference type="OrthoDB" id="5242510at2"/>
<dbReference type="STRING" id="1670800.BSQ44_21690"/>
<dbReference type="RefSeq" id="WP_072607167.1">
    <property type="nucleotide sequence ID" value="NZ_CP018171.1"/>
</dbReference>
<evidence type="ECO:0000313" key="2">
    <source>
        <dbReference type="Proteomes" id="UP000182840"/>
    </source>
</evidence>
<organism evidence="1 2">
    <name type="scientific">Aquibium oceanicum</name>
    <dbReference type="NCBI Taxonomy" id="1670800"/>
    <lineage>
        <taxon>Bacteria</taxon>
        <taxon>Pseudomonadati</taxon>
        <taxon>Pseudomonadota</taxon>
        <taxon>Alphaproteobacteria</taxon>
        <taxon>Hyphomicrobiales</taxon>
        <taxon>Phyllobacteriaceae</taxon>
        <taxon>Aquibium</taxon>
    </lineage>
</organism>
<sequence length="309" mass="34256">MTPPTLTPYDGSAAPFTIGLRQLDLAKWLEIDQHYESYLAQKRYLIAKDVDAVFRAEQETEEAQAEVFGLVRDHLVGGFPSVFPGTRQWEAALAALDAVASEDHPPLLAAALLVQEDLVLMRRGEEGWRLAAASLCFPSSWSLAEKFGKPMHEIHAPVPGFAAGTRNADLIARMFDNLRLDRPVERLNWSLQTDAELHKPMSSQALDERASARASRFGTAPAKKAFIRVERQTLRKLPVSGDILFMIRIFLDPMPVLERHPERASLARSFAAQLAALDEAQLDYKGLTADRDALVTALDKMAQEPAATD</sequence>
<dbReference type="EMBL" id="CP018171">
    <property type="protein sequence ID" value="APH73703.1"/>
    <property type="molecule type" value="Genomic_DNA"/>
</dbReference>